<organism evidence="2 3">
    <name type="scientific">Paramagnetospirillum magneticum (strain ATCC 700264 / AMB-1)</name>
    <name type="common">Magnetospirillum magneticum</name>
    <dbReference type="NCBI Taxonomy" id="342108"/>
    <lineage>
        <taxon>Bacteria</taxon>
        <taxon>Pseudomonadati</taxon>
        <taxon>Pseudomonadota</taxon>
        <taxon>Alphaproteobacteria</taxon>
        <taxon>Rhodospirillales</taxon>
        <taxon>Magnetospirillaceae</taxon>
        <taxon>Paramagnetospirillum</taxon>
    </lineage>
</organism>
<dbReference type="KEGG" id="mag:amb1624"/>
<gene>
    <name evidence="2" type="ordered locus">amb1624</name>
</gene>
<dbReference type="RefSeq" id="WP_011384033.1">
    <property type="nucleotide sequence ID" value="NC_007626.1"/>
</dbReference>
<keyword evidence="3" id="KW-1185">Reference proteome</keyword>
<sequence>MTAKLKTVSASNAKWRQPDGSPVACVEKLKVLEENLAEFRTLALELLEDAVLMGCDPELVRDVLKAEVDGVDTPFRPKK</sequence>
<name>Q2W6U7_PARM1</name>
<dbReference type="EMBL" id="AP007255">
    <property type="protein sequence ID" value="BAE50428.1"/>
    <property type="molecule type" value="Genomic_DNA"/>
</dbReference>
<proteinExistence type="predicted"/>
<dbReference type="HOGENOM" id="CLU_191965_0_0_5"/>
<feature type="region of interest" description="Disordered" evidence="1">
    <location>
        <begin position="1"/>
        <end position="20"/>
    </location>
</feature>
<dbReference type="STRING" id="342108.amb1624"/>
<evidence type="ECO:0000313" key="2">
    <source>
        <dbReference type="EMBL" id="BAE50428.1"/>
    </source>
</evidence>
<dbReference type="OrthoDB" id="7376091at2"/>
<protein>
    <submittedName>
        <fullName evidence="2">Uncharacterized protein</fullName>
    </submittedName>
</protein>
<dbReference type="AlphaFoldDB" id="Q2W6U7"/>
<reference evidence="2 3" key="1">
    <citation type="journal article" date="2005" name="DNA Res.">
        <title>Complete genome sequence of the facultative anaerobic magnetotactic bacterium Magnetospirillum sp. strain AMB-1.</title>
        <authorList>
            <person name="Matsunaga T."/>
            <person name="Okamura Y."/>
            <person name="Fukuda Y."/>
            <person name="Wahyudi A.T."/>
            <person name="Murase Y."/>
            <person name="Takeyama H."/>
        </authorList>
    </citation>
    <scope>NUCLEOTIDE SEQUENCE [LARGE SCALE GENOMIC DNA]</scope>
    <source>
        <strain evidence="3">ATCC 700264 / AMB-1</strain>
    </source>
</reference>
<evidence type="ECO:0000256" key="1">
    <source>
        <dbReference type="SAM" id="MobiDB-lite"/>
    </source>
</evidence>
<accession>Q2W6U7</accession>
<evidence type="ECO:0000313" key="3">
    <source>
        <dbReference type="Proteomes" id="UP000007058"/>
    </source>
</evidence>
<dbReference type="Proteomes" id="UP000007058">
    <property type="component" value="Chromosome"/>
</dbReference>